<dbReference type="InterPro" id="IPR018584">
    <property type="entry name" value="GT87"/>
</dbReference>
<comment type="subcellular location">
    <subcellularLocation>
        <location evidence="1">Cell membrane</location>
        <topology evidence="1">Multi-pass membrane protein</topology>
    </subcellularLocation>
</comment>
<evidence type="ECO:0000256" key="3">
    <source>
        <dbReference type="ARBA" id="ARBA00022679"/>
    </source>
</evidence>
<evidence type="ECO:0000256" key="4">
    <source>
        <dbReference type="ARBA" id="ARBA00022692"/>
    </source>
</evidence>
<evidence type="ECO:0000313" key="10">
    <source>
        <dbReference type="EMBL" id="TQL77340.1"/>
    </source>
</evidence>
<dbReference type="EMBL" id="VFOW01000001">
    <property type="protein sequence ID" value="TQL77340.1"/>
    <property type="molecule type" value="Genomic_DNA"/>
</dbReference>
<feature type="transmembrane region" description="Helical" evidence="9">
    <location>
        <begin position="36"/>
        <end position="55"/>
    </location>
</feature>
<evidence type="ECO:0000256" key="1">
    <source>
        <dbReference type="ARBA" id="ARBA00004651"/>
    </source>
</evidence>
<feature type="transmembrane region" description="Helical" evidence="9">
    <location>
        <begin position="187"/>
        <end position="206"/>
    </location>
</feature>
<reference evidence="10 11" key="1">
    <citation type="submission" date="2019-06" db="EMBL/GenBank/DDBJ databases">
        <title>Sequencing the genomes of 1000 actinobacteria strains.</title>
        <authorList>
            <person name="Klenk H.-P."/>
        </authorList>
    </citation>
    <scope>NUCLEOTIDE SEQUENCE [LARGE SCALE GENOMIC DNA]</scope>
    <source>
        <strain evidence="10 11">DSM 45928</strain>
    </source>
</reference>
<evidence type="ECO:0000256" key="7">
    <source>
        <dbReference type="ARBA" id="ARBA00024033"/>
    </source>
</evidence>
<keyword evidence="11" id="KW-1185">Reference proteome</keyword>
<feature type="transmembrane region" description="Helical" evidence="9">
    <location>
        <begin position="235"/>
        <end position="258"/>
    </location>
</feature>
<keyword evidence="5 9" id="KW-1133">Transmembrane helix</keyword>
<evidence type="ECO:0000256" key="5">
    <source>
        <dbReference type="ARBA" id="ARBA00022989"/>
    </source>
</evidence>
<name>A0A543AXR5_9ACTN</name>
<dbReference type="GO" id="GO:0005886">
    <property type="term" value="C:plasma membrane"/>
    <property type="evidence" value="ECO:0007669"/>
    <property type="project" value="UniProtKB-SubCell"/>
</dbReference>
<feature type="transmembrane region" description="Helical" evidence="9">
    <location>
        <begin position="67"/>
        <end position="84"/>
    </location>
</feature>
<protein>
    <submittedName>
        <fullName evidence="10">Uncharacterized protein DUF2029</fullName>
    </submittedName>
</protein>
<comment type="similarity">
    <text evidence="7">Belongs to the glycosyltransferase 87 family.</text>
</comment>
<gene>
    <name evidence="10" type="ORF">FB566_2899</name>
</gene>
<accession>A0A543AXR5</accession>
<keyword evidence="4 9" id="KW-0812">Transmembrane</keyword>
<feature type="compositionally biased region" description="Basic and acidic residues" evidence="8">
    <location>
        <begin position="434"/>
        <end position="444"/>
    </location>
</feature>
<dbReference type="AlphaFoldDB" id="A0A543AXR5"/>
<keyword evidence="6 9" id="KW-0472">Membrane</keyword>
<feature type="transmembrane region" description="Helical" evidence="9">
    <location>
        <begin position="350"/>
        <end position="367"/>
    </location>
</feature>
<evidence type="ECO:0000256" key="2">
    <source>
        <dbReference type="ARBA" id="ARBA00022475"/>
    </source>
</evidence>
<dbReference type="GO" id="GO:0016758">
    <property type="term" value="F:hexosyltransferase activity"/>
    <property type="evidence" value="ECO:0007669"/>
    <property type="project" value="InterPro"/>
</dbReference>
<feature type="transmembrane region" description="Helical" evidence="9">
    <location>
        <begin position="159"/>
        <end position="175"/>
    </location>
</feature>
<evidence type="ECO:0000256" key="9">
    <source>
        <dbReference type="SAM" id="Phobius"/>
    </source>
</evidence>
<keyword evidence="2" id="KW-1003">Cell membrane</keyword>
<evidence type="ECO:0000256" key="8">
    <source>
        <dbReference type="SAM" id="MobiDB-lite"/>
    </source>
</evidence>
<feature type="transmembrane region" description="Helical" evidence="9">
    <location>
        <begin position="264"/>
        <end position="284"/>
    </location>
</feature>
<evidence type="ECO:0000256" key="6">
    <source>
        <dbReference type="ARBA" id="ARBA00023136"/>
    </source>
</evidence>
<proteinExistence type="inferred from homology"/>
<dbReference type="Proteomes" id="UP000317043">
    <property type="component" value="Unassembled WGS sequence"/>
</dbReference>
<feature type="transmembrane region" description="Helical" evidence="9">
    <location>
        <begin position="326"/>
        <end position="344"/>
    </location>
</feature>
<keyword evidence="3" id="KW-0808">Transferase</keyword>
<feature type="transmembrane region" description="Helical" evidence="9">
    <location>
        <begin position="374"/>
        <end position="390"/>
    </location>
</feature>
<organism evidence="10 11">
    <name type="scientific">Stackebrandtia endophytica</name>
    <dbReference type="NCBI Taxonomy" id="1496996"/>
    <lineage>
        <taxon>Bacteria</taxon>
        <taxon>Bacillati</taxon>
        <taxon>Actinomycetota</taxon>
        <taxon>Actinomycetes</taxon>
        <taxon>Glycomycetales</taxon>
        <taxon>Glycomycetaceae</taxon>
        <taxon>Stackebrandtia</taxon>
    </lineage>
</organism>
<feature type="region of interest" description="Disordered" evidence="8">
    <location>
        <begin position="423"/>
        <end position="444"/>
    </location>
</feature>
<dbReference type="InParanoid" id="A0A543AXR5"/>
<comment type="caution">
    <text evidence="10">The sequence shown here is derived from an EMBL/GenBank/DDBJ whole genome shotgun (WGS) entry which is preliminary data.</text>
</comment>
<sequence>MEHSRRPLYLDLALYGLAAAFAVYTALASTLPAHRFWGAVVLGGYVPAALLTVMLLTRYAPPVRNRLTVAIGCGVAVAGFPLLAEAVQRAQGIAGRAQEEVLVIEDSGIRLWESGNPYLTTPEIAALADPVSGYNPYQPGMALFGLPRAWFGEHWFTDARIYFAAATVAAVWLALRMLRERGLTTGASVRAVQAVFVVPVCALTLATGGDDLPVVALGVLALAALATDRAVTAGIAIGIAAALKLFAWPVLIVVAVLAWRRGVFGRFAVPALALPAVTLLPVVLRDFDAFYDNVIGYPLGEGVVQSTAASPLPGYLIAQNLPGGRTIALLLLGVSAVGFAVYLWRRPLRFAHQAAAMCAVGLLLAMCLMPSSRFGYLLYPAVFGIWWWVLRETEQPRSPWSSHIAAQPGVVGAADAEVVSTTDASAGESVISAETEHDDPIQPR</sequence>
<dbReference type="Pfam" id="PF09594">
    <property type="entry name" value="GT87"/>
    <property type="match status" value="1"/>
</dbReference>
<evidence type="ECO:0000313" key="11">
    <source>
        <dbReference type="Proteomes" id="UP000317043"/>
    </source>
</evidence>
<feature type="transmembrane region" description="Helical" evidence="9">
    <location>
        <begin position="12"/>
        <end position="30"/>
    </location>
</feature>